<dbReference type="RefSeq" id="WP_268616897.1">
    <property type="nucleotide sequence ID" value="NZ_JAMDMX010000079.1"/>
</dbReference>
<dbReference type="InterPro" id="IPR005511">
    <property type="entry name" value="SMP-30"/>
</dbReference>
<dbReference type="PRINTS" id="PR01790">
    <property type="entry name" value="SMP30FAMILY"/>
</dbReference>
<dbReference type="InterPro" id="IPR011042">
    <property type="entry name" value="6-blade_b-propeller_TolB-like"/>
</dbReference>
<dbReference type="InterPro" id="IPR013658">
    <property type="entry name" value="SGL"/>
</dbReference>
<protein>
    <submittedName>
        <fullName evidence="3">SMP-30/gluconolactonase/LRE family protein</fullName>
    </submittedName>
</protein>
<dbReference type="EMBL" id="JAMDMX010000079">
    <property type="protein sequence ID" value="MCY9695656.1"/>
    <property type="molecule type" value="Genomic_DNA"/>
</dbReference>
<proteinExistence type="inferred from homology"/>
<reference evidence="3 4" key="1">
    <citation type="submission" date="2022-05" db="EMBL/GenBank/DDBJ databases">
        <title>Genome Sequencing of Bee-Associated Microbes.</title>
        <authorList>
            <person name="Dunlap C."/>
        </authorList>
    </citation>
    <scope>NUCLEOTIDE SEQUENCE [LARGE SCALE GENOMIC DNA]</scope>
    <source>
        <strain evidence="3 4">NRRL B-14421</strain>
    </source>
</reference>
<comment type="similarity">
    <text evidence="1">Belongs to the SMP-30/CGR1 family.</text>
</comment>
<comment type="caution">
    <text evidence="3">The sequence shown here is derived from an EMBL/GenBank/DDBJ whole genome shotgun (WGS) entry which is preliminary data.</text>
</comment>
<keyword evidence="4" id="KW-1185">Reference proteome</keyword>
<dbReference type="Proteomes" id="UP001527099">
    <property type="component" value="Unassembled WGS sequence"/>
</dbReference>
<evidence type="ECO:0000313" key="4">
    <source>
        <dbReference type="Proteomes" id="UP001527099"/>
    </source>
</evidence>
<evidence type="ECO:0000313" key="3">
    <source>
        <dbReference type="EMBL" id="MCY9695656.1"/>
    </source>
</evidence>
<evidence type="ECO:0000259" key="2">
    <source>
        <dbReference type="Pfam" id="PF08450"/>
    </source>
</evidence>
<dbReference type="Pfam" id="PF08450">
    <property type="entry name" value="SGL"/>
    <property type="match status" value="1"/>
</dbReference>
<feature type="domain" description="SMP-30/Gluconolactonase/LRE-like region" evidence="2">
    <location>
        <begin position="15"/>
        <end position="258"/>
    </location>
</feature>
<dbReference type="SUPFAM" id="SSF63829">
    <property type="entry name" value="Calcium-dependent phosphotriesterase"/>
    <property type="match status" value="1"/>
</dbReference>
<organism evidence="3 4">
    <name type="scientific">Paenibacillus alginolyticus</name>
    <dbReference type="NCBI Taxonomy" id="59839"/>
    <lineage>
        <taxon>Bacteria</taxon>
        <taxon>Bacillati</taxon>
        <taxon>Bacillota</taxon>
        <taxon>Bacilli</taxon>
        <taxon>Bacillales</taxon>
        <taxon>Paenibacillaceae</taxon>
        <taxon>Paenibacillus</taxon>
    </lineage>
</organism>
<name>A0ABT4GHI0_9BACL</name>
<gene>
    <name evidence="3" type="ORF">M5X19_22525</name>
</gene>
<accession>A0ABT4GHI0</accession>
<dbReference type="PANTHER" id="PTHR10907:SF47">
    <property type="entry name" value="REGUCALCIN"/>
    <property type="match status" value="1"/>
</dbReference>
<evidence type="ECO:0000256" key="1">
    <source>
        <dbReference type="ARBA" id="ARBA00008853"/>
    </source>
</evidence>
<sequence>MTHQLKIVHSQPADLAEGPCWDVDGKLLYWVDIPAGKIHIMNLETQVEQIIAIGQQVGAIALRKSGGAILAAQHGLYFLDLETGEIVHLADPEAHLPDNRFNDGKCDARGRFWAGTMSMNGKKEEGSLYCLDQDMRVRKMLGNVGVSNGISWSPDNSIMYYIDSLTKQVNAFDYELETGEISNPRVVVQIPEGQGVPDGMTTDTEGMLWIAQWGGYKVSRWNPMDGTLLDEIKVPAAQVTSCVFGGETLDQLFITSARQGLNPQQLSEQLYAGAVFSVQVNVKGMPLHTTICDCSARWHSAVRYK</sequence>
<dbReference type="Gene3D" id="2.120.10.30">
    <property type="entry name" value="TolB, C-terminal domain"/>
    <property type="match status" value="1"/>
</dbReference>
<dbReference type="PANTHER" id="PTHR10907">
    <property type="entry name" value="REGUCALCIN"/>
    <property type="match status" value="1"/>
</dbReference>